<evidence type="ECO:0000256" key="17">
    <source>
        <dbReference type="ARBA" id="ARBA00025261"/>
    </source>
</evidence>
<dbReference type="Gene3D" id="2.130.10.10">
    <property type="entry name" value="YVTN repeat-like/Quinoprotein amine dehydrogenase"/>
    <property type="match status" value="1"/>
</dbReference>
<evidence type="ECO:0000256" key="10">
    <source>
        <dbReference type="ARBA" id="ARBA00022574"/>
    </source>
</evidence>
<dbReference type="SUPFAM" id="SSF50978">
    <property type="entry name" value="WD40 repeat-like"/>
    <property type="match status" value="1"/>
</dbReference>
<dbReference type="PROSITE" id="PS50294">
    <property type="entry name" value="WD_REPEATS_REGION"/>
    <property type="match status" value="1"/>
</dbReference>
<keyword evidence="16" id="KW-0539">Nucleus</keyword>
<dbReference type="InterPro" id="IPR036322">
    <property type="entry name" value="WD40_repeat_dom_sf"/>
</dbReference>
<keyword evidence="14" id="KW-0811">Translocation</keyword>
<feature type="repeat" description="WD" evidence="18">
    <location>
        <begin position="8"/>
        <end position="49"/>
    </location>
</feature>
<comment type="subcellular location">
    <subcellularLocation>
        <location evidence="1">Nucleus</location>
        <location evidence="1">Nuclear pore complex</location>
    </subcellularLocation>
    <subcellularLocation>
        <location evidence="2">Nucleus</location>
        <location evidence="2">Nucleolus</location>
    </subcellularLocation>
</comment>
<evidence type="ECO:0000256" key="8">
    <source>
        <dbReference type="ARBA" id="ARBA00022517"/>
    </source>
</evidence>
<evidence type="ECO:0000256" key="16">
    <source>
        <dbReference type="ARBA" id="ARBA00023242"/>
    </source>
</evidence>
<keyword evidence="15" id="KW-0906">Nuclear pore complex</keyword>
<accession>A0AAN7VNZ5</accession>
<protein>
    <recommendedName>
        <fullName evidence="6">Protein transport protein SEC13</fullName>
    </recommendedName>
    <alternativeName>
        <fullName evidence="5">Protein transport protein sec13</fullName>
    </alternativeName>
</protein>
<evidence type="ECO:0000256" key="18">
    <source>
        <dbReference type="PROSITE-ProRule" id="PRU00221"/>
    </source>
</evidence>
<dbReference type="InterPro" id="IPR057644">
    <property type="entry name" value="Beta-prop_WDR75_2nd"/>
</dbReference>
<dbReference type="PANTHER" id="PTHR11024:SF2">
    <property type="entry name" value="PROTEIN SEC13 HOMOLOG"/>
    <property type="match status" value="1"/>
</dbReference>
<keyword evidence="12" id="KW-0509">mRNA transport</keyword>
<evidence type="ECO:0000256" key="3">
    <source>
        <dbReference type="ARBA" id="ARBA00010102"/>
    </source>
</evidence>
<dbReference type="GO" id="GO:0090114">
    <property type="term" value="P:COPII-coated vesicle budding"/>
    <property type="evidence" value="ECO:0007669"/>
    <property type="project" value="TreeGrafter"/>
</dbReference>
<evidence type="ECO:0000256" key="5">
    <source>
        <dbReference type="ARBA" id="ARBA00013473"/>
    </source>
</evidence>
<dbReference type="GO" id="GO:0051028">
    <property type="term" value="P:mRNA transport"/>
    <property type="evidence" value="ECO:0007669"/>
    <property type="project" value="UniProtKB-KW"/>
</dbReference>
<keyword evidence="8" id="KW-0690">Ribosome biogenesis</keyword>
<evidence type="ECO:0000256" key="14">
    <source>
        <dbReference type="ARBA" id="ARBA00023010"/>
    </source>
</evidence>
<proteinExistence type="inferred from homology"/>
<evidence type="ECO:0000256" key="2">
    <source>
        <dbReference type="ARBA" id="ARBA00004604"/>
    </source>
</evidence>
<evidence type="ECO:0000259" key="19">
    <source>
        <dbReference type="Pfam" id="PF23769"/>
    </source>
</evidence>
<dbReference type="Pfam" id="PF00400">
    <property type="entry name" value="WD40"/>
    <property type="match status" value="2"/>
</dbReference>
<feature type="repeat" description="WD" evidence="18">
    <location>
        <begin position="234"/>
        <end position="278"/>
    </location>
</feature>
<dbReference type="GO" id="GO:0005198">
    <property type="term" value="F:structural molecule activity"/>
    <property type="evidence" value="ECO:0007669"/>
    <property type="project" value="InterPro"/>
</dbReference>
<evidence type="ECO:0000256" key="15">
    <source>
        <dbReference type="ARBA" id="ARBA00023132"/>
    </source>
</evidence>
<dbReference type="PROSITE" id="PS50082">
    <property type="entry name" value="WD_REPEATS_2"/>
    <property type="match status" value="2"/>
</dbReference>
<dbReference type="Proteomes" id="UP001310594">
    <property type="component" value="Unassembled WGS sequence"/>
</dbReference>
<dbReference type="InterPro" id="IPR001680">
    <property type="entry name" value="WD40_rpt"/>
</dbReference>
<evidence type="ECO:0000256" key="12">
    <source>
        <dbReference type="ARBA" id="ARBA00022816"/>
    </source>
</evidence>
<evidence type="ECO:0000256" key="6">
    <source>
        <dbReference type="ARBA" id="ARBA00021281"/>
    </source>
</evidence>
<keyword evidence="11" id="KW-0677">Repeat</keyword>
<dbReference type="GO" id="GO:0032527">
    <property type="term" value="P:protein exit from endoplasmic reticulum"/>
    <property type="evidence" value="ECO:0007669"/>
    <property type="project" value="TreeGrafter"/>
</dbReference>
<dbReference type="GO" id="GO:0032008">
    <property type="term" value="P:positive regulation of TOR signaling"/>
    <property type="evidence" value="ECO:0007669"/>
    <property type="project" value="TreeGrafter"/>
</dbReference>
<dbReference type="GO" id="GO:0031080">
    <property type="term" value="C:nuclear pore outer ring"/>
    <property type="evidence" value="ECO:0007669"/>
    <property type="project" value="TreeGrafter"/>
</dbReference>
<comment type="caution">
    <text evidence="20">The sequence shown here is derived from an EMBL/GenBank/DDBJ whole genome shotgun (WGS) entry which is preliminary data.</text>
</comment>
<reference evidence="20" key="1">
    <citation type="submission" date="2023-08" db="EMBL/GenBank/DDBJ databases">
        <title>Black Yeasts Isolated from many extreme environments.</title>
        <authorList>
            <person name="Coleine C."/>
            <person name="Stajich J.E."/>
            <person name="Selbmann L."/>
        </authorList>
    </citation>
    <scope>NUCLEOTIDE SEQUENCE</scope>
    <source>
        <strain evidence="20">CCFEE 5810</strain>
    </source>
</reference>
<feature type="domain" description="WD repeat-containing protein 75 second beta-propeller" evidence="19">
    <location>
        <begin position="212"/>
        <end position="320"/>
    </location>
</feature>
<evidence type="ECO:0000313" key="21">
    <source>
        <dbReference type="Proteomes" id="UP001310594"/>
    </source>
</evidence>
<evidence type="ECO:0000256" key="11">
    <source>
        <dbReference type="ARBA" id="ARBA00022737"/>
    </source>
</evidence>
<dbReference type="AlphaFoldDB" id="A0AAN7VNZ5"/>
<keyword evidence="13" id="KW-0653">Protein transport</keyword>
<dbReference type="PANTHER" id="PTHR11024">
    <property type="entry name" value="NUCLEAR PORE COMPLEX PROTEIN SEC13 / SEH1 FAMILY MEMBER"/>
    <property type="match status" value="1"/>
</dbReference>
<dbReference type="PRINTS" id="PR00320">
    <property type="entry name" value="GPROTEINBRPT"/>
</dbReference>
<evidence type="ECO:0000256" key="13">
    <source>
        <dbReference type="ARBA" id="ARBA00022927"/>
    </source>
</evidence>
<sequence length="333" mass="35853">MATTTISSSAHDSMVHTAELDYYGRRLATGSSDRSIRVFSIEPSAPTTANTQEASQDTHRLTATLTAHESAVWSVAWSSPKFGTILASSGYDGRVIIHRESQPSASQQQQQQQQSGAGGRWEKIYEFTLHTASVNLVAWSPAEIGCHLAAASSDGNVSVLTFENNSFSHVIFPAHGMGVNSVSWAPATLPGALTSAGTGAGELQRRLVTGGSDSMVKIWSYNATAQSYDNVATLKGHGDWVRDVAWSPSPLSKTYVASASQDRSVRIWTLPAGGNVEDSNAWKCETLEFEVVVWRVSWSMSGNVLAVAGGDNRVSLWKEKLKGGWQCIKTIDE</sequence>
<dbReference type="GO" id="GO:0006606">
    <property type="term" value="P:protein import into nucleus"/>
    <property type="evidence" value="ECO:0007669"/>
    <property type="project" value="TreeGrafter"/>
</dbReference>
<organism evidence="20 21">
    <name type="scientific">Elasticomyces elasticus</name>
    <dbReference type="NCBI Taxonomy" id="574655"/>
    <lineage>
        <taxon>Eukaryota</taxon>
        <taxon>Fungi</taxon>
        <taxon>Dikarya</taxon>
        <taxon>Ascomycota</taxon>
        <taxon>Pezizomycotina</taxon>
        <taxon>Dothideomycetes</taxon>
        <taxon>Dothideomycetidae</taxon>
        <taxon>Mycosphaerellales</taxon>
        <taxon>Teratosphaeriaceae</taxon>
        <taxon>Elasticomyces</taxon>
    </lineage>
</organism>
<dbReference type="GO" id="GO:0030127">
    <property type="term" value="C:COPII vesicle coat"/>
    <property type="evidence" value="ECO:0007669"/>
    <property type="project" value="TreeGrafter"/>
</dbReference>
<evidence type="ECO:0000256" key="7">
    <source>
        <dbReference type="ARBA" id="ARBA00022448"/>
    </source>
</evidence>
<dbReference type="EMBL" id="JAVRQU010000016">
    <property type="protein sequence ID" value="KAK5693921.1"/>
    <property type="molecule type" value="Genomic_DNA"/>
</dbReference>
<evidence type="ECO:0000313" key="20">
    <source>
        <dbReference type="EMBL" id="KAK5693921.1"/>
    </source>
</evidence>
<name>A0AAN7VNZ5_9PEZI</name>
<comment type="similarity">
    <text evidence="3">Belongs to the WD repeat SEC13 family.</text>
</comment>
<dbReference type="InterPro" id="IPR020472">
    <property type="entry name" value="WD40_PAC1"/>
</dbReference>
<dbReference type="SMART" id="SM00320">
    <property type="entry name" value="WD40"/>
    <property type="match status" value="6"/>
</dbReference>
<keyword evidence="10 18" id="KW-0853">WD repeat</keyword>
<keyword evidence="9" id="KW-0698">rRNA processing</keyword>
<comment type="function">
    <text evidence="17">Component of the coat protein complex II (COPII) which promotes the formation of transport vesicles from the endoplasmic reticulum (ER). The coat has two main functions, the physical deformation of the endoplasmic reticulum membrane into vesicles and the selection of cargo molecules. It also functions as a component of the nuclear pore complex (NPC). NPC components, collectively referred to as nucleoporins (NUPs), can play the role of both NPC structural components and of docking or interaction partners for transiently associated nuclear transport factors. SEC13 is required for efficient mRNA export from the nucleus to the cytoplasm and for correct nuclear pore biogenesis and distribution.</text>
</comment>
<dbReference type="Pfam" id="PF23769">
    <property type="entry name" value="Beta-prop_WDR75_2nd"/>
    <property type="match status" value="1"/>
</dbReference>
<gene>
    <name evidence="20" type="primary">SEC13</name>
    <name evidence="20" type="ORF">LTR97_009538</name>
</gene>
<evidence type="ECO:0000256" key="9">
    <source>
        <dbReference type="ARBA" id="ARBA00022552"/>
    </source>
</evidence>
<keyword evidence="7" id="KW-0813">Transport</keyword>
<evidence type="ECO:0000256" key="1">
    <source>
        <dbReference type="ARBA" id="ARBA00004567"/>
    </source>
</evidence>
<dbReference type="InterPro" id="IPR037363">
    <property type="entry name" value="Sec13/Seh1_fam"/>
</dbReference>
<evidence type="ECO:0000256" key="4">
    <source>
        <dbReference type="ARBA" id="ARBA00011369"/>
    </source>
</evidence>
<comment type="subunit">
    <text evidence="4">The COPII coat is composed of at least 5 proteins: the SEC23/24 complex, the SEC13/31 complex, and the protein SAR1. Component of the nuclear pore complex (NPC). NPC constitutes the exclusive means of nucleocytoplasmic transport. NPCs allow the passive diffusion of ions and small molecules and the active, nuclear transport receptor-mediated bidirectional transport of macromolecules such as proteins, RNAs, ribonucleoparticles (RNPs), and ribosomal subunits across the nuclear envelope. Due to its 8-fold rotational symmetry, all subunits are present with 8 copies or multiples thereof.</text>
</comment>
<dbReference type="InterPro" id="IPR015943">
    <property type="entry name" value="WD40/YVTN_repeat-like_dom_sf"/>
</dbReference>